<organism evidence="4 5">
    <name type="scientific">Occultella gossypii</name>
    <dbReference type="NCBI Taxonomy" id="2800820"/>
    <lineage>
        <taxon>Bacteria</taxon>
        <taxon>Bacillati</taxon>
        <taxon>Actinomycetota</taxon>
        <taxon>Actinomycetes</taxon>
        <taxon>Micrococcales</taxon>
        <taxon>Ruaniaceae</taxon>
        <taxon>Occultella</taxon>
    </lineage>
</organism>
<comment type="caution">
    <text evidence="4">The sequence shown here is derived from an EMBL/GenBank/DDBJ whole genome shotgun (WGS) entry which is preliminary data.</text>
</comment>
<dbReference type="CDD" id="cd00198">
    <property type="entry name" value="vWFA"/>
    <property type="match status" value="1"/>
</dbReference>
<dbReference type="SMART" id="SM00327">
    <property type="entry name" value="VWA"/>
    <property type="match status" value="1"/>
</dbReference>
<dbReference type="PROSITE" id="PS50234">
    <property type="entry name" value="VWFA"/>
    <property type="match status" value="1"/>
</dbReference>
<keyword evidence="2" id="KW-0472">Membrane</keyword>
<evidence type="ECO:0000313" key="4">
    <source>
        <dbReference type="EMBL" id="MBZ2197299.1"/>
    </source>
</evidence>
<gene>
    <name evidence="4" type="ORF">KCQ71_14130</name>
</gene>
<feature type="domain" description="VWFA" evidence="3">
    <location>
        <begin position="69"/>
        <end position="255"/>
    </location>
</feature>
<dbReference type="RefSeq" id="WP_223406963.1">
    <property type="nucleotide sequence ID" value="NZ_JAGSHT010000013.1"/>
</dbReference>
<dbReference type="InterPro" id="IPR036465">
    <property type="entry name" value="vWFA_dom_sf"/>
</dbReference>
<feature type="transmembrane region" description="Helical" evidence="2">
    <location>
        <begin position="37"/>
        <end position="56"/>
    </location>
</feature>
<evidence type="ECO:0000256" key="2">
    <source>
        <dbReference type="SAM" id="Phobius"/>
    </source>
</evidence>
<feature type="compositionally biased region" description="Basic and acidic residues" evidence="1">
    <location>
        <begin position="328"/>
        <end position="344"/>
    </location>
</feature>
<dbReference type="Gene3D" id="3.40.50.410">
    <property type="entry name" value="von Willebrand factor, type A domain"/>
    <property type="match status" value="1"/>
</dbReference>
<accession>A0ABS7SAC8</accession>
<dbReference type="Pfam" id="PF13519">
    <property type="entry name" value="VWA_2"/>
    <property type="match status" value="1"/>
</dbReference>
<dbReference type="SUPFAM" id="SSF53300">
    <property type="entry name" value="vWA-like"/>
    <property type="match status" value="1"/>
</dbReference>
<keyword evidence="2" id="KW-1133">Transmembrane helix</keyword>
<dbReference type="Proteomes" id="UP000826651">
    <property type="component" value="Unassembled WGS sequence"/>
</dbReference>
<keyword evidence="5" id="KW-1185">Reference proteome</keyword>
<reference evidence="4 5" key="1">
    <citation type="submission" date="2021-04" db="EMBL/GenBank/DDBJ databases">
        <title>Ruania sp. nov., isolated from sandy soil of mangrove forest.</title>
        <authorList>
            <person name="Ge X."/>
            <person name="Huang R."/>
            <person name="Liu W."/>
        </authorList>
    </citation>
    <scope>NUCLEOTIDE SEQUENCE [LARGE SCALE GENOMIC DNA]</scope>
    <source>
        <strain evidence="4 5">N2-46</strain>
    </source>
</reference>
<dbReference type="InterPro" id="IPR002035">
    <property type="entry name" value="VWF_A"/>
</dbReference>
<keyword evidence="2" id="KW-0812">Transmembrane</keyword>
<sequence>MTFLPVAPWWLIAVFAAVTVGFAVWAGRQDPRRRRAWLRRAGIAALLAVIALRPGIPDPDARAANTNVDVFFVVDTTSSIVAEDHDGGRPRLEGVAEDVVAIADALPGARFTLLTFDQIGRVELPLTDDTTALRTAVEVLRPEIAFYSAGSSPLTAVEVMTERLTSAQEQEPDRTRVVFLMTDGETTTSSPPEASFASLADLVDDGAVLGYGTAEGGRMLEHTGYDSEDRYLQDNSQSPSTDAISRIDEAALTAIAGELGVDYVHRTAPGGLEDVVDVQTGGLEVTDEELAGRADLGWLLAVPLLALVLWEGALLVPELLAIGPARRRGADRDRSSIRADRDRTPTSGDRVPTTGADRGRPTPDGGPDRAATGADRDRTTNGALR</sequence>
<feature type="region of interest" description="Disordered" evidence="1">
    <location>
        <begin position="326"/>
        <end position="385"/>
    </location>
</feature>
<evidence type="ECO:0000313" key="5">
    <source>
        <dbReference type="Proteomes" id="UP000826651"/>
    </source>
</evidence>
<feature type="transmembrane region" description="Helical" evidence="2">
    <location>
        <begin position="6"/>
        <end position="25"/>
    </location>
</feature>
<protein>
    <submittedName>
        <fullName evidence="4">VWA domain-containing protein</fullName>
    </submittedName>
</protein>
<proteinExistence type="predicted"/>
<evidence type="ECO:0000259" key="3">
    <source>
        <dbReference type="PROSITE" id="PS50234"/>
    </source>
</evidence>
<name>A0ABS7SAC8_9MICO</name>
<dbReference type="EMBL" id="JAGSHT010000013">
    <property type="protein sequence ID" value="MBZ2197299.1"/>
    <property type="molecule type" value="Genomic_DNA"/>
</dbReference>
<evidence type="ECO:0000256" key="1">
    <source>
        <dbReference type="SAM" id="MobiDB-lite"/>
    </source>
</evidence>